<dbReference type="InterPro" id="IPR009057">
    <property type="entry name" value="Homeodomain-like_sf"/>
</dbReference>
<dbReference type="Proteomes" id="UP001305652">
    <property type="component" value="Chromosome"/>
</dbReference>
<evidence type="ECO:0000313" key="2">
    <source>
        <dbReference type="EMBL" id="WOX56759.1"/>
    </source>
</evidence>
<dbReference type="PANTHER" id="PTHR46564:SF1">
    <property type="entry name" value="TRANSPOSASE"/>
    <property type="match status" value="1"/>
</dbReference>
<sequence>MAKPEQIFIQRHLSIEDLNQRIKSLERDTRVLKRLYFIKFRYQGDSVKIASERVGVTRMVGYLWQQRWNEQGYEGLIPRFAGGRPSKISPEQTEHLQDLLREREHWTTEEVRNLIQKEFGIDYTLKQIRIILKKFGMQYAKPFPRDYRRPQDAEDLLKKLPLVTGDTVIGFLDEASPQTTANSQRLWSFTRPTITKNTTKMRANTFGFYALNGTSVVDFREHSRKEDVCAFLAQIREKNPGKDLLIILDNFRSHHTTETREFARKEQIELVYLPPYSPDLNPIEYIWKSIKRIVSATFVKDLDCLKEIIESSFRKCAVHIGYARKWIEMFLYEDIKYKIISS</sequence>
<protein>
    <submittedName>
        <fullName evidence="2">IS630 family transposase</fullName>
    </submittedName>
</protein>
<dbReference type="NCBIfam" id="NF033545">
    <property type="entry name" value="transpos_IS630"/>
    <property type="match status" value="1"/>
</dbReference>
<dbReference type="SUPFAM" id="SSF46689">
    <property type="entry name" value="Homeodomain-like"/>
    <property type="match status" value="1"/>
</dbReference>
<accession>A0AAX4FSB2</accession>
<reference evidence="2 3" key="1">
    <citation type="submission" date="2023-10" db="EMBL/GenBank/DDBJ databases">
        <title>The complete genome sequence of Methanoculleus receptaculi DSM 18860.</title>
        <authorList>
            <person name="Lai S.-J."/>
            <person name="You Y.-T."/>
            <person name="Chen S.-C."/>
        </authorList>
    </citation>
    <scope>NUCLEOTIDE SEQUENCE [LARGE SCALE GENOMIC DNA]</scope>
    <source>
        <strain evidence="2 3">DSM 18860</strain>
    </source>
</reference>
<dbReference type="RefSeq" id="WP_318620165.1">
    <property type="nucleotide sequence ID" value="NZ_CP137642.1"/>
</dbReference>
<dbReference type="InterPro" id="IPR038717">
    <property type="entry name" value="Tc1-like_DDE_dom"/>
</dbReference>
<dbReference type="EMBL" id="CP137642">
    <property type="protein sequence ID" value="WOX56759.1"/>
    <property type="molecule type" value="Genomic_DNA"/>
</dbReference>
<gene>
    <name evidence="2" type="ORF">R6Y96_05380</name>
</gene>
<dbReference type="AlphaFoldDB" id="A0AAX4FSB2"/>
<dbReference type="Pfam" id="PF13358">
    <property type="entry name" value="DDE_3"/>
    <property type="match status" value="1"/>
</dbReference>
<dbReference type="PANTHER" id="PTHR46564">
    <property type="entry name" value="TRANSPOSASE"/>
    <property type="match status" value="1"/>
</dbReference>
<evidence type="ECO:0000313" key="3">
    <source>
        <dbReference type="Proteomes" id="UP001305652"/>
    </source>
</evidence>
<dbReference type="InterPro" id="IPR047655">
    <property type="entry name" value="Transpos_IS630-like"/>
</dbReference>
<dbReference type="Gene3D" id="3.30.420.10">
    <property type="entry name" value="Ribonuclease H-like superfamily/Ribonuclease H"/>
    <property type="match status" value="1"/>
</dbReference>
<dbReference type="GO" id="GO:0003676">
    <property type="term" value="F:nucleic acid binding"/>
    <property type="evidence" value="ECO:0007669"/>
    <property type="project" value="InterPro"/>
</dbReference>
<organism evidence="2 3">
    <name type="scientific">Methanoculleus receptaculi</name>
    <dbReference type="NCBI Taxonomy" id="394967"/>
    <lineage>
        <taxon>Archaea</taxon>
        <taxon>Methanobacteriati</taxon>
        <taxon>Methanobacteriota</taxon>
        <taxon>Stenosarchaea group</taxon>
        <taxon>Methanomicrobia</taxon>
        <taxon>Methanomicrobiales</taxon>
        <taxon>Methanomicrobiaceae</taxon>
        <taxon>Methanoculleus</taxon>
    </lineage>
</organism>
<feature type="domain" description="Tc1-like transposase DDE" evidence="1">
    <location>
        <begin position="171"/>
        <end position="305"/>
    </location>
</feature>
<dbReference type="KEGG" id="mrc:R6Y96_05380"/>
<dbReference type="InterPro" id="IPR036397">
    <property type="entry name" value="RNaseH_sf"/>
</dbReference>
<keyword evidence="3" id="KW-1185">Reference proteome</keyword>
<proteinExistence type="predicted"/>
<dbReference type="GeneID" id="85732567"/>
<name>A0AAX4FSB2_9EURY</name>
<dbReference type="Pfam" id="PF13565">
    <property type="entry name" value="HTH_32"/>
    <property type="match status" value="1"/>
</dbReference>
<evidence type="ECO:0000259" key="1">
    <source>
        <dbReference type="Pfam" id="PF13358"/>
    </source>
</evidence>